<proteinExistence type="predicted"/>
<evidence type="ECO:0000313" key="2">
    <source>
        <dbReference type="EMBL" id="CAE7208533.1"/>
    </source>
</evidence>
<dbReference type="OrthoDB" id="421930at2759"/>
<keyword evidence="3" id="KW-1185">Reference proteome</keyword>
<evidence type="ECO:0008006" key="4">
    <source>
        <dbReference type="Google" id="ProtNLM"/>
    </source>
</evidence>
<name>A0A812JIT0_9DINO</name>
<evidence type="ECO:0000256" key="1">
    <source>
        <dbReference type="SAM" id="MobiDB-lite"/>
    </source>
</evidence>
<feature type="region of interest" description="Disordered" evidence="1">
    <location>
        <begin position="233"/>
        <end position="256"/>
    </location>
</feature>
<comment type="caution">
    <text evidence="2">The sequence shown here is derived from an EMBL/GenBank/DDBJ whole genome shotgun (WGS) entry which is preliminary data.</text>
</comment>
<dbReference type="AlphaFoldDB" id="A0A812JIT0"/>
<evidence type="ECO:0000313" key="3">
    <source>
        <dbReference type="Proteomes" id="UP000604046"/>
    </source>
</evidence>
<organism evidence="2 3">
    <name type="scientific">Symbiodinium natans</name>
    <dbReference type="NCBI Taxonomy" id="878477"/>
    <lineage>
        <taxon>Eukaryota</taxon>
        <taxon>Sar</taxon>
        <taxon>Alveolata</taxon>
        <taxon>Dinophyceae</taxon>
        <taxon>Suessiales</taxon>
        <taxon>Symbiodiniaceae</taxon>
        <taxon>Symbiodinium</taxon>
    </lineage>
</organism>
<dbReference type="EMBL" id="CAJNDS010000458">
    <property type="protein sequence ID" value="CAE7208533.1"/>
    <property type="molecule type" value="Genomic_DNA"/>
</dbReference>
<sequence length="256" mass="28728">MSGHEDLGLDALPFHWVRDKEVMQNWIDINAWPPVPLLDSQNCEELLRSGLAVVVLRHGQDSDGVAALATFRQRVLKELRANGQFLFASLDVDSSDSRALARSWFPLVAKNFEDFFPYSWTPPPEIFVFAKSRLTGDAIFWYQPGFAPAANFTLAEVDELMGQSQWFHDNGGISLALQYLLRFDRFGGRSALHRLMWLFTPFCVACGLSYVWHGLHQLFVGLGICSPKTEAASTWDAASDASGKSRKARKGSKKTR</sequence>
<feature type="compositionally biased region" description="Low complexity" evidence="1">
    <location>
        <begin position="233"/>
        <end position="242"/>
    </location>
</feature>
<reference evidence="2" key="1">
    <citation type="submission" date="2021-02" db="EMBL/GenBank/DDBJ databases">
        <authorList>
            <person name="Dougan E. K."/>
            <person name="Rhodes N."/>
            <person name="Thang M."/>
            <person name="Chan C."/>
        </authorList>
    </citation>
    <scope>NUCLEOTIDE SEQUENCE</scope>
</reference>
<protein>
    <recommendedName>
        <fullName evidence="4">Thioredoxin-like fold domain-containing protein</fullName>
    </recommendedName>
</protein>
<accession>A0A812JIT0</accession>
<dbReference type="Proteomes" id="UP000604046">
    <property type="component" value="Unassembled WGS sequence"/>
</dbReference>
<feature type="compositionally biased region" description="Basic residues" evidence="1">
    <location>
        <begin position="244"/>
        <end position="256"/>
    </location>
</feature>
<gene>
    <name evidence="2" type="ORF">SNAT2548_LOCUS6809</name>
</gene>